<evidence type="ECO:0000313" key="7">
    <source>
        <dbReference type="RefSeq" id="XP_019892564.1"/>
    </source>
</evidence>
<dbReference type="OrthoDB" id="8195690at2759"/>
<feature type="region of interest" description="Disordered" evidence="3">
    <location>
        <begin position="1384"/>
        <end position="1425"/>
    </location>
</feature>
<keyword evidence="4" id="KW-0812">Transmembrane</keyword>
<proteinExistence type="predicted"/>
<feature type="signal peptide" evidence="5">
    <location>
        <begin position="1"/>
        <end position="36"/>
    </location>
</feature>
<dbReference type="FunFam" id="3.80.10.10:FF:001164">
    <property type="entry name" value="GH01279p"/>
    <property type="match status" value="1"/>
</dbReference>
<dbReference type="SMART" id="SM00364">
    <property type="entry name" value="LRR_BAC"/>
    <property type="match status" value="6"/>
</dbReference>
<feature type="compositionally biased region" description="Basic and acidic residues" evidence="3">
    <location>
        <begin position="1156"/>
        <end position="1166"/>
    </location>
</feature>
<dbReference type="InterPro" id="IPR003591">
    <property type="entry name" value="Leu-rich_rpt_typical-subtyp"/>
</dbReference>
<dbReference type="PANTHER" id="PTHR24366">
    <property type="entry name" value="IG(IMMUNOGLOBULIN) AND LRR(LEUCINE RICH REPEAT) DOMAINS"/>
    <property type="match status" value="1"/>
</dbReference>
<evidence type="ECO:0000256" key="5">
    <source>
        <dbReference type="SAM" id="SignalP"/>
    </source>
</evidence>
<name>A0A9J7IDS4_MUSDO</name>
<feature type="compositionally biased region" description="Low complexity" evidence="3">
    <location>
        <begin position="1387"/>
        <end position="1413"/>
    </location>
</feature>
<gene>
    <name evidence="7" type="primary">LOC101893535</name>
</gene>
<keyword evidence="5" id="KW-0732">Signal</keyword>
<feature type="compositionally biased region" description="Low complexity" evidence="3">
    <location>
        <begin position="1235"/>
        <end position="1250"/>
    </location>
</feature>
<reference evidence="7" key="1">
    <citation type="submission" date="2025-08" db="UniProtKB">
        <authorList>
            <consortium name="RefSeq"/>
        </authorList>
    </citation>
    <scope>IDENTIFICATION</scope>
    <source>
        <strain evidence="7">Aabys</strain>
        <tissue evidence="7">Whole body</tissue>
    </source>
</reference>
<dbReference type="Proteomes" id="UP001652621">
    <property type="component" value="Unplaced"/>
</dbReference>
<evidence type="ECO:0000256" key="4">
    <source>
        <dbReference type="SAM" id="Phobius"/>
    </source>
</evidence>
<feature type="compositionally biased region" description="Polar residues" evidence="3">
    <location>
        <begin position="1102"/>
        <end position="1111"/>
    </location>
</feature>
<sequence length="1663" mass="188384">MKKKLCNRRTNGPWPDWYNCLLYCWILCYLIVSTRAEGCPPSEAILPCRCSLRGKEIQIWCSHSNLPQIMDGLKAVERNIKGSIDELVLENNQLPALPGRFFGTLQIVRLMLRYNGIERVSNGWLNELENSLVEIYIVEPQLRSIPVESLNGMINMVAITIQSEELKHLPDFSGLLSLTYLSVQSRSLNELQPLWFRHLPKLQNIHITGGENLNRLEAGLFDGLISLKNVDLSRNGINWIHLRAFARLPNLVSLKLSYNQISDVGMIGRLVKDLENLKKIRLDHNIINIIEDGSFVDLPHLTELHLNDNRITQIEYGAFLRTPMLKTIYLHNNHIKRIHPESFMQASGSGVETVYIYNNEIDDTGELRSLLEALPALKFLDISNNFLRDINYGALRGHGTLEQLHINNNLLRTIEREALMAMPALRELRLRNNSLSHDLPMPFWNLPGLKGLDLSLNNFRIVDSFLLAGLPSLRRLDLSENGLMKMDPTTYVHNSMLETLNISINDLKVLHPATFRNLDRLFEVDASFNQLNEIIPGLPKIVERISVRGNLISNLPSLTAKSLNLPNLRMLDLSLNRLEHLPKYAFQGLPQLRVLSLSYNRLRSLDDTVFIGSYRLELLHLQENQLMQLDERCFLPLSELRNLNLQANKLSSISDNLFSNNSKLEQLDLSRNTIRSIAPGAFEVQKSLEYLDLSSNALNDMSISLANLLSLKDIDLSYNQITHINTEVIASWRQVVEIRLSNNLITELKRGTFRNLLKLQYLDLSSNEISHVEAGALKNLPELQEFVLADNKLAELKDHVFEDLPNLLASHFQYNNLRFISSESFFNSPSMVFLNLSNNHFRTMESIGLRTMRNLEVLDLSTNAVRTVPTMPLKMLNWLVELKMDNNEICRIQGSPFEQMPRLRVLSMRNNRLRSIQERTFRNLRGNIAIIDMDGNPIECTCEMQWLSVWLQETNFPYPGPRCQDGRLLRASRIDKNLCNSLADNQQRNGGPFSETSGAGVLNHLPLLNEHGDIFQRELQEYNDECEAYELPPAERPLAGESEYFYDQYVDYPPGANETGQQQQHQQKPQHHQPTTNDNPALGSHISSSNTLLHTHKKPNHPATSVSPNVDLNNTILNTNYFKKKPISPYSSSPFTFFGYPIPSISLGRFFGANERGRKDRGEKGDSVFQGPKSHTTTTTSTEMPATHRMFTGSHGKVRMYQPNSAEFEKYLKNKDDTEDNPQYVDVNGRKNVADTSSDETSSSSESPSSVFKTGFRVPSSVERGGFKPIVPEHSVGGFMPVHDPSKRKGTIEVVAPTSLKVDKTKRLNKLNVSPEVKYKTPNSEEIYTITSSPTTTTTHPPITTDSTMSQEIDSHTYYVTEEEIEETTTTYRPMTTLRKYQASLQSTTTTSTTTTTKAPMTSSTTSTTSTTTHIPSMSKDSFEESEFYDDLEAQSVTMMKPPPFIQTTTSETILLIPPPEELVEQIKRQSWMHTTPKPKDSEETNDYLTTMTTAKPSSTTVGTKREQQFSSTTAPPLPYLPRPGGAARSTVTKVFTPQAALNHHQHHSHLPTAEEYQRTTPSLKNKPTEEPQLTANAQKRDEPAGGSSIDRIDRKDGMDWYYESFKKARAIGSSASASKPSFTGSNTLRNGGQGFDLKWNNFGIFLGFSLCMIFFENYLLLE</sequence>
<dbReference type="Gene3D" id="3.80.10.10">
    <property type="entry name" value="Ribonuclease Inhibitor"/>
    <property type="match status" value="6"/>
</dbReference>
<organism evidence="6 7">
    <name type="scientific">Musca domestica</name>
    <name type="common">House fly</name>
    <dbReference type="NCBI Taxonomy" id="7370"/>
    <lineage>
        <taxon>Eukaryota</taxon>
        <taxon>Metazoa</taxon>
        <taxon>Ecdysozoa</taxon>
        <taxon>Arthropoda</taxon>
        <taxon>Hexapoda</taxon>
        <taxon>Insecta</taxon>
        <taxon>Pterygota</taxon>
        <taxon>Neoptera</taxon>
        <taxon>Endopterygota</taxon>
        <taxon>Diptera</taxon>
        <taxon>Brachycera</taxon>
        <taxon>Muscomorpha</taxon>
        <taxon>Muscoidea</taxon>
        <taxon>Muscidae</taxon>
        <taxon>Musca</taxon>
    </lineage>
</organism>
<evidence type="ECO:0000256" key="2">
    <source>
        <dbReference type="ARBA" id="ARBA00022737"/>
    </source>
</evidence>
<feature type="compositionally biased region" description="Polar residues" evidence="3">
    <location>
        <begin position="1559"/>
        <end position="1578"/>
    </location>
</feature>
<evidence type="ECO:0000256" key="3">
    <source>
        <dbReference type="SAM" id="MobiDB-lite"/>
    </source>
</evidence>
<keyword evidence="6" id="KW-1185">Reference proteome</keyword>
<feature type="region of interest" description="Disordered" evidence="3">
    <location>
        <begin position="1156"/>
        <end position="1186"/>
    </location>
</feature>
<dbReference type="Pfam" id="PF13855">
    <property type="entry name" value="LRR_8"/>
    <property type="match status" value="8"/>
</dbReference>
<evidence type="ECO:0000256" key="1">
    <source>
        <dbReference type="ARBA" id="ARBA00022614"/>
    </source>
</evidence>
<feature type="region of interest" description="Disordered" evidence="3">
    <location>
        <begin position="1215"/>
        <end position="1253"/>
    </location>
</feature>
<accession>A0A9J7IDS4</accession>
<feature type="chain" id="PRO_5039899600" evidence="5">
    <location>
        <begin position="37"/>
        <end position="1663"/>
    </location>
</feature>
<dbReference type="CTD" id="40266"/>
<dbReference type="InterPro" id="IPR001611">
    <property type="entry name" value="Leu-rich_rpt"/>
</dbReference>
<keyword evidence="4" id="KW-0472">Membrane</keyword>
<dbReference type="PROSITE" id="PS51450">
    <property type="entry name" value="LRR"/>
    <property type="match status" value="10"/>
</dbReference>
<dbReference type="InterPro" id="IPR032675">
    <property type="entry name" value="LRR_dom_sf"/>
</dbReference>
<feature type="region of interest" description="Disordered" evidence="3">
    <location>
        <begin position="1542"/>
        <end position="1593"/>
    </location>
</feature>
<dbReference type="KEGG" id="mde:101893535"/>
<dbReference type="SMART" id="SM00369">
    <property type="entry name" value="LRR_TYP"/>
    <property type="match status" value="25"/>
</dbReference>
<keyword evidence="1" id="KW-0433">Leucine-rich repeat</keyword>
<keyword evidence="2" id="KW-0677">Repeat</keyword>
<dbReference type="PANTHER" id="PTHR24366:SF96">
    <property type="entry name" value="LEUCINE RICH REPEAT CONTAINING 53"/>
    <property type="match status" value="1"/>
</dbReference>
<dbReference type="SMART" id="SM00365">
    <property type="entry name" value="LRR_SD22"/>
    <property type="match status" value="10"/>
</dbReference>
<feature type="region of interest" description="Disordered" evidence="3">
    <location>
        <begin position="1049"/>
        <end position="1111"/>
    </location>
</feature>
<dbReference type="RefSeq" id="XP_019892564.1">
    <property type="nucleotide sequence ID" value="XM_020037005.2"/>
</dbReference>
<protein>
    <submittedName>
        <fullName evidence="7">Protein artichoke</fullName>
    </submittedName>
</protein>
<dbReference type="SUPFAM" id="SSF52058">
    <property type="entry name" value="L domain-like"/>
    <property type="match status" value="4"/>
</dbReference>
<keyword evidence="4" id="KW-1133">Transmembrane helix</keyword>
<feature type="region of interest" description="Disordered" evidence="3">
    <location>
        <begin position="1494"/>
        <end position="1523"/>
    </location>
</feature>
<feature type="compositionally biased region" description="Polar residues" evidence="3">
    <location>
        <begin position="1075"/>
        <end position="1093"/>
    </location>
</feature>
<feature type="transmembrane region" description="Helical" evidence="4">
    <location>
        <begin position="1643"/>
        <end position="1662"/>
    </location>
</feature>
<dbReference type="GeneID" id="101893535"/>
<evidence type="ECO:0000313" key="6">
    <source>
        <dbReference type="Proteomes" id="UP001652621"/>
    </source>
</evidence>
<dbReference type="VEuPathDB" id="VectorBase:MDOMA2_015115"/>